<dbReference type="EMBL" id="MHCU01000071">
    <property type="protein sequence ID" value="OGY26358.1"/>
    <property type="molecule type" value="Genomic_DNA"/>
</dbReference>
<evidence type="ECO:0000256" key="1">
    <source>
        <dbReference type="ARBA" id="ARBA00022532"/>
    </source>
</evidence>
<dbReference type="AlphaFoldDB" id="A0A1G1WF83"/>
<evidence type="ECO:0000313" key="7">
    <source>
        <dbReference type="Proteomes" id="UP000176645"/>
    </source>
</evidence>
<comment type="caution">
    <text evidence="6">The sequence shown here is derived from an EMBL/GenBank/DDBJ whole genome shotgun (WGS) entry which is preliminary data.</text>
</comment>
<dbReference type="GO" id="GO:0004775">
    <property type="term" value="F:succinate-CoA ligase (ADP-forming) activity"/>
    <property type="evidence" value="ECO:0007669"/>
    <property type="project" value="TreeGrafter"/>
</dbReference>
<dbReference type="GO" id="GO:0000166">
    <property type="term" value="F:nucleotide binding"/>
    <property type="evidence" value="ECO:0007669"/>
    <property type="project" value="UniProtKB-KW"/>
</dbReference>
<keyword evidence="2" id="KW-0436">Ligase</keyword>
<dbReference type="PIRSF" id="PIRSF001553">
    <property type="entry name" value="SucCS_alpha"/>
    <property type="match status" value="1"/>
</dbReference>
<sequence length="299" mass="31062">MSILVDEKTKVLVQGATGKEGQRAISQMRSYGTEVLVGVTPGKGGQEVGGVPVFDSVEEALNEFPSINTSFVAVPKQAAKDAIIESAAHKIPLINVLTEHMPIADTAYALAFANDAGVRIVGPSSIGIISPGKGKLGSIGGEDPNFSFAAGNIGVISKSGGMSSEISYILKRNGFGQSTVIGIGGDMIVGSTFADLLLEFEKDEETAAVVMFGEVGGTYEEEAAETIKSKKFTKPAVAFISGGFAEMMPTETALGHAGAIIESGKGRRIDKIKALEAAGVKIAEIPDDFPALLKKVLKK</sequence>
<feature type="domain" description="CoA-binding" evidence="5">
    <location>
        <begin position="4"/>
        <end position="101"/>
    </location>
</feature>
<dbReference type="PRINTS" id="PR01798">
    <property type="entry name" value="SCOASYNTHASE"/>
</dbReference>
<dbReference type="InterPro" id="IPR003781">
    <property type="entry name" value="CoA-bd"/>
</dbReference>
<dbReference type="InterPro" id="IPR036291">
    <property type="entry name" value="NAD(P)-bd_dom_sf"/>
</dbReference>
<dbReference type="Gene3D" id="3.40.50.261">
    <property type="entry name" value="Succinyl-CoA synthetase domains"/>
    <property type="match status" value="1"/>
</dbReference>
<evidence type="ECO:0000256" key="4">
    <source>
        <dbReference type="PIRSR" id="PIRSR001553-1"/>
    </source>
</evidence>
<dbReference type="Pfam" id="PF00549">
    <property type="entry name" value="Ligase_CoA"/>
    <property type="match status" value="1"/>
</dbReference>
<dbReference type="PROSITE" id="PS01216">
    <property type="entry name" value="SUCCINYL_COA_LIG_1"/>
    <property type="match status" value="1"/>
</dbReference>
<dbReference type="InterPro" id="IPR005810">
    <property type="entry name" value="CoA_lig_alpha"/>
</dbReference>
<accession>A0A1G1WF83</accession>
<keyword evidence="1" id="KW-0816">Tricarboxylic acid cycle</keyword>
<dbReference type="Pfam" id="PF02629">
    <property type="entry name" value="CoA_binding"/>
    <property type="match status" value="1"/>
</dbReference>
<dbReference type="InterPro" id="IPR005811">
    <property type="entry name" value="SUCC_ACL_C"/>
</dbReference>
<evidence type="ECO:0000259" key="5">
    <source>
        <dbReference type="SMART" id="SM00881"/>
    </source>
</evidence>
<evidence type="ECO:0000256" key="2">
    <source>
        <dbReference type="ARBA" id="ARBA00022598"/>
    </source>
</evidence>
<feature type="active site" description="Tele-phosphohistidine intermediate" evidence="4">
    <location>
        <position position="256"/>
    </location>
</feature>
<proteinExistence type="predicted"/>
<dbReference type="Gene3D" id="3.40.50.720">
    <property type="entry name" value="NAD(P)-binding Rossmann-like Domain"/>
    <property type="match status" value="1"/>
</dbReference>
<evidence type="ECO:0000313" key="6">
    <source>
        <dbReference type="EMBL" id="OGY26358.1"/>
    </source>
</evidence>
<protein>
    <recommendedName>
        <fullName evidence="5">CoA-binding domain-containing protein</fullName>
    </recommendedName>
</protein>
<name>A0A1G1WF83_9BACT</name>
<dbReference type="SUPFAM" id="SSF51735">
    <property type="entry name" value="NAD(P)-binding Rossmann-fold domains"/>
    <property type="match status" value="1"/>
</dbReference>
<dbReference type="InterPro" id="IPR033847">
    <property type="entry name" value="Citrt_syn/SCS-alpha_CS"/>
</dbReference>
<gene>
    <name evidence="6" type="ORF">A2Z42_03355</name>
</gene>
<dbReference type="InterPro" id="IPR016102">
    <property type="entry name" value="Succinyl-CoA_synth-like"/>
</dbReference>
<keyword evidence="3" id="KW-0547">Nucleotide-binding</keyword>
<dbReference type="Proteomes" id="UP000176645">
    <property type="component" value="Unassembled WGS sequence"/>
</dbReference>
<organism evidence="6 7">
    <name type="scientific">Candidatus Woykebacteria bacterium RBG_19FT_COMBO_43_10</name>
    <dbReference type="NCBI Taxonomy" id="1802598"/>
    <lineage>
        <taxon>Bacteria</taxon>
        <taxon>Candidatus Woykeibacteriota</taxon>
    </lineage>
</organism>
<dbReference type="GO" id="GO:0009361">
    <property type="term" value="C:succinate-CoA ligase complex (ADP-forming)"/>
    <property type="evidence" value="ECO:0007669"/>
    <property type="project" value="TreeGrafter"/>
</dbReference>
<dbReference type="SUPFAM" id="SSF52210">
    <property type="entry name" value="Succinyl-CoA synthetase domains"/>
    <property type="match status" value="1"/>
</dbReference>
<evidence type="ECO:0000256" key="3">
    <source>
        <dbReference type="ARBA" id="ARBA00022741"/>
    </source>
</evidence>
<dbReference type="PANTHER" id="PTHR11117">
    <property type="entry name" value="SUCCINYL-COA LIGASE SUBUNIT ALPHA"/>
    <property type="match status" value="1"/>
</dbReference>
<dbReference type="GO" id="GO:0006099">
    <property type="term" value="P:tricarboxylic acid cycle"/>
    <property type="evidence" value="ECO:0007669"/>
    <property type="project" value="UniProtKB-KW"/>
</dbReference>
<dbReference type="GO" id="GO:0004776">
    <property type="term" value="F:succinate-CoA ligase (GDP-forming) activity"/>
    <property type="evidence" value="ECO:0007669"/>
    <property type="project" value="TreeGrafter"/>
</dbReference>
<dbReference type="SMART" id="SM00881">
    <property type="entry name" value="CoA_binding"/>
    <property type="match status" value="1"/>
</dbReference>
<dbReference type="PANTHER" id="PTHR11117:SF2">
    <property type="entry name" value="SUCCINATE--COA LIGASE [ADP_GDP-FORMING] SUBUNIT ALPHA, MITOCHONDRIAL"/>
    <property type="match status" value="1"/>
</dbReference>
<reference evidence="6 7" key="1">
    <citation type="journal article" date="2016" name="Nat. Commun.">
        <title>Thousands of microbial genomes shed light on interconnected biogeochemical processes in an aquifer system.</title>
        <authorList>
            <person name="Anantharaman K."/>
            <person name="Brown C.T."/>
            <person name="Hug L.A."/>
            <person name="Sharon I."/>
            <person name="Castelle C.J."/>
            <person name="Probst A.J."/>
            <person name="Thomas B.C."/>
            <person name="Singh A."/>
            <person name="Wilkins M.J."/>
            <person name="Karaoz U."/>
            <person name="Brodie E.L."/>
            <person name="Williams K.H."/>
            <person name="Hubbard S.S."/>
            <person name="Banfield J.F."/>
        </authorList>
    </citation>
    <scope>NUCLEOTIDE SEQUENCE [LARGE SCALE GENOMIC DNA]</scope>
</reference>